<comment type="caution">
    <text evidence="5">The sequence shown here is derived from an EMBL/GenBank/DDBJ whole genome shotgun (WGS) entry which is preliminary data.</text>
</comment>
<dbReference type="Pfam" id="PF23046">
    <property type="entry name" value="tSH3-B_UBE2O"/>
    <property type="match status" value="1"/>
</dbReference>
<dbReference type="PROSITE" id="PS50127">
    <property type="entry name" value="UBC_2"/>
    <property type="match status" value="1"/>
</dbReference>
<evidence type="ECO:0000313" key="5">
    <source>
        <dbReference type="EMBL" id="KAE9984606.1"/>
    </source>
</evidence>
<feature type="compositionally biased region" description="Basic and acidic residues" evidence="3">
    <location>
        <begin position="41"/>
        <end position="51"/>
    </location>
</feature>
<dbReference type="PANTHER" id="PTHR46116">
    <property type="entry name" value="(E3-INDEPENDENT) E2 UBIQUITIN-CONJUGATING ENZYME"/>
    <property type="match status" value="1"/>
</dbReference>
<gene>
    <name evidence="5" type="ORF">BLS_001981</name>
    <name evidence="6" type="ORF">EG327_001671</name>
</gene>
<dbReference type="GO" id="GO:0061631">
    <property type="term" value="F:ubiquitin conjugating enzyme activity"/>
    <property type="evidence" value="ECO:0007669"/>
    <property type="project" value="TreeGrafter"/>
</dbReference>
<dbReference type="PANTHER" id="PTHR46116:SF15">
    <property type="entry name" value="(E3-INDEPENDENT) E2 UBIQUITIN-CONJUGATING ENZYME"/>
    <property type="match status" value="1"/>
</dbReference>
<dbReference type="Gene3D" id="3.10.110.10">
    <property type="entry name" value="Ubiquitin Conjugating Enzyme"/>
    <property type="match status" value="1"/>
</dbReference>
<proteinExistence type="predicted"/>
<evidence type="ECO:0000256" key="3">
    <source>
        <dbReference type="SAM" id="MobiDB-lite"/>
    </source>
</evidence>
<evidence type="ECO:0000313" key="6">
    <source>
        <dbReference type="EMBL" id="KAE9990244.1"/>
    </source>
</evidence>
<feature type="domain" description="UBC core" evidence="4">
    <location>
        <begin position="740"/>
        <end position="901"/>
    </location>
</feature>
<feature type="compositionally biased region" description="Acidic residues" evidence="3">
    <location>
        <begin position="598"/>
        <end position="624"/>
    </location>
</feature>
<evidence type="ECO:0000256" key="1">
    <source>
        <dbReference type="ARBA" id="ARBA00022679"/>
    </source>
</evidence>
<evidence type="ECO:0000313" key="8">
    <source>
        <dbReference type="Proteomes" id="UP000490939"/>
    </source>
</evidence>
<reference evidence="5 7" key="1">
    <citation type="submission" date="2019-11" db="EMBL/GenBank/DDBJ databases">
        <title>Venturia inaequalis Genome Resource.</title>
        <authorList>
            <person name="Lichtner F.J."/>
        </authorList>
    </citation>
    <scope>NUCLEOTIDE SEQUENCE [LARGE SCALE GENOMIC DNA]</scope>
    <source>
        <strain evidence="5">Bline_iso_100314</strain>
        <strain evidence="6 8">DMI_063113</strain>
    </source>
</reference>
<dbReference type="InterPro" id="IPR000608">
    <property type="entry name" value="UBC"/>
</dbReference>
<organism evidence="5 7">
    <name type="scientific">Venturia inaequalis</name>
    <name type="common">Apple scab fungus</name>
    <dbReference type="NCBI Taxonomy" id="5025"/>
    <lineage>
        <taxon>Eukaryota</taxon>
        <taxon>Fungi</taxon>
        <taxon>Dikarya</taxon>
        <taxon>Ascomycota</taxon>
        <taxon>Pezizomycotina</taxon>
        <taxon>Dothideomycetes</taxon>
        <taxon>Pleosporomycetidae</taxon>
        <taxon>Venturiales</taxon>
        <taxon>Venturiaceae</taxon>
        <taxon>Venturia</taxon>
    </lineage>
</organism>
<name>A0A8H3VBB7_VENIN</name>
<dbReference type="InterPro" id="IPR057733">
    <property type="entry name" value="UBE2O-like_SH3-B"/>
</dbReference>
<dbReference type="SMART" id="SM00212">
    <property type="entry name" value="UBCc"/>
    <property type="match status" value="1"/>
</dbReference>
<protein>
    <recommendedName>
        <fullName evidence="4">UBC core domain-containing protein</fullName>
    </recommendedName>
</protein>
<keyword evidence="8" id="KW-1185">Reference proteome</keyword>
<dbReference type="EMBL" id="WNWQ01000015">
    <property type="protein sequence ID" value="KAE9984606.1"/>
    <property type="molecule type" value="Genomic_DNA"/>
</dbReference>
<feature type="region of interest" description="Disordered" evidence="3">
    <location>
        <begin position="590"/>
        <end position="653"/>
    </location>
</feature>
<evidence type="ECO:0000259" key="4">
    <source>
        <dbReference type="PROSITE" id="PS50127"/>
    </source>
</evidence>
<dbReference type="CDD" id="cd23837">
    <property type="entry name" value="UBCc_UBE2O"/>
    <property type="match status" value="1"/>
</dbReference>
<keyword evidence="2" id="KW-0833">Ubl conjugation pathway</keyword>
<dbReference type="Proteomes" id="UP000433883">
    <property type="component" value="Unassembled WGS sequence"/>
</dbReference>
<dbReference type="EMBL" id="WNWR01000146">
    <property type="protein sequence ID" value="KAE9990244.1"/>
    <property type="molecule type" value="Genomic_DNA"/>
</dbReference>
<dbReference type="AlphaFoldDB" id="A0A8H3VBB7"/>
<dbReference type="Proteomes" id="UP000490939">
    <property type="component" value="Unassembled WGS sequence"/>
</dbReference>
<keyword evidence="1" id="KW-0808">Transferase</keyword>
<evidence type="ECO:0000256" key="2">
    <source>
        <dbReference type="ARBA" id="ARBA00022786"/>
    </source>
</evidence>
<evidence type="ECO:0000313" key="7">
    <source>
        <dbReference type="Proteomes" id="UP000433883"/>
    </source>
</evidence>
<feature type="region of interest" description="Disordered" evidence="3">
    <location>
        <begin position="31"/>
        <end position="51"/>
    </location>
</feature>
<sequence>MDKEKAGDIVEMEGTAASTFFSEDMCTLKDDPQQMGVVDRTTSDVDTHDPHPDREYDKLDCHQDIPAKEFQKFKKTGIPPKDTVVVLWQTKPAAELIPTKFLSLYDRALLVGDVVKKHTKDSSSGTVVQTDVKCTLLSATFKENIPNGDTDAVEAFATARLSRNDSYLTGVPAEELKPAQDYTEGDLVIYQEWIGRIEMVPYIVTLKLSNGSVVEVENPDELESFPQQEQDRFEVGDLVKTKKGNLRRGRWIYGAYDANIKPHGVVVGSRAEEISVNWICRRIYPTEQSNLNPEPSQNLGTNEVENGGLLIYDRSRIPLSVEGGFGRCVDILSGQRMRFKDLTGAVMKYNNQPSDQPSARHPVVNRLNVIPRTETLGFDINVFTVLDLTTTAKVLWQNCETTTESSRDLVPDINLEDESEVWPGEIVVSNDKTKVHQQEWIEQPDRVGIVQSVSAAERIAKILWLPNAKVQYSSLGSVLPGESDFDQLALLPGSTLGLGCSENTTDAQNISEVTLYDIHAANGLNKRRGDFVILHPPASEGMDINTSDRIDWFGEVTDLGRDGFLTVRLGALKDVRDIRISPEYATIVYSSDGAPGYDSEDDSVNGSEFDSDEEAYEDEFDSDDYPWLTNDGVPVSDVEDESWSTASSDPGDEHVVHADLDGMEVDQDEAMENIIDEAMTNGGDTHAEPIPQPAMSELTREPSFGRSLLTEGAPPAFAVLDSELPVSHAYYTSPSSLTPQGIKRVTKEHRILQSSLPDGIFVRAWESRLDLLRILIVGPIDTPYEFAPFVIDMRMPYDYPHVPPEAFFHSWTAQVNPNLYENGKVCLSLLGTWHGEEKSENWSPSKSTILQVLVSVMGLVLVKQPYFQEAGYEARAGLAEAQVPSQIYSERTYFRTREFITHAISKGVDGFDDLIHWLYLDQSRDAPLLLDKAIEAAQEVVDADQIMEQIGGRPSLRGGLSVISKGAVVMLRRQKDAMETIKVEKGL</sequence>
<dbReference type="Pfam" id="PF23043">
    <property type="entry name" value="SH3-B_UBE2O"/>
    <property type="match status" value="1"/>
</dbReference>
<accession>A0A8H3VBB7</accession>
<dbReference type="SUPFAM" id="SSF54495">
    <property type="entry name" value="UBC-like"/>
    <property type="match status" value="1"/>
</dbReference>
<dbReference type="InterPro" id="IPR016135">
    <property type="entry name" value="UBQ-conjugating_enzyme/RWD"/>
</dbReference>
<dbReference type="Pfam" id="PF00179">
    <property type="entry name" value="UQ_con"/>
    <property type="match status" value="1"/>
</dbReference>
<dbReference type="InterPro" id="IPR057735">
    <property type="entry name" value="UBE2O-like_tSH3-B"/>
</dbReference>